<dbReference type="RefSeq" id="WP_085484905.1">
    <property type="nucleotide sequence ID" value="NZ_FXAT01000005.1"/>
</dbReference>
<evidence type="ECO:0000256" key="1">
    <source>
        <dbReference type="ARBA" id="ARBA00022630"/>
    </source>
</evidence>
<proteinExistence type="predicted"/>
<dbReference type="InterPro" id="IPR016167">
    <property type="entry name" value="FAD-bd_PCMH_sub1"/>
</dbReference>
<dbReference type="InterPro" id="IPR036683">
    <property type="entry name" value="CO_DH_flav_C_dom_sf"/>
</dbReference>
<dbReference type="Proteomes" id="UP000193228">
    <property type="component" value="Unassembled WGS sequence"/>
</dbReference>
<dbReference type="InterPro" id="IPR051312">
    <property type="entry name" value="Diverse_Substr_Oxidored"/>
</dbReference>
<keyword evidence="2" id="KW-0274">FAD</keyword>
<dbReference type="Gene3D" id="3.30.465.10">
    <property type="match status" value="1"/>
</dbReference>
<dbReference type="InterPro" id="IPR036318">
    <property type="entry name" value="FAD-bd_PCMH-like_sf"/>
</dbReference>
<dbReference type="Pfam" id="PF03450">
    <property type="entry name" value="CO_deh_flav_C"/>
    <property type="match status" value="1"/>
</dbReference>
<name>A0A1X7L5C1_9BURK</name>
<dbReference type="SMART" id="SM01092">
    <property type="entry name" value="CO_deh_flav_C"/>
    <property type="match status" value="1"/>
</dbReference>
<evidence type="ECO:0000256" key="2">
    <source>
        <dbReference type="ARBA" id="ARBA00022827"/>
    </source>
</evidence>
<dbReference type="Gene3D" id="3.30.43.10">
    <property type="entry name" value="Uridine Diphospho-n-acetylenolpyruvylglucosamine Reductase, domain 2"/>
    <property type="match status" value="1"/>
</dbReference>
<feature type="domain" description="FAD-binding PCMH-type" evidence="4">
    <location>
        <begin position="1"/>
        <end position="177"/>
    </location>
</feature>
<dbReference type="AlphaFoldDB" id="A0A1X7L5C1"/>
<gene>
    <name evidence="5" type="ORF">SAMN06265784_10552</name>
</gene>
<protein>
    <submittedName>
        <fullName evidence="5">Carbon-monoxide dehydrogenase medium subunit</fullName>
    </submittedName>
</protein>
<dbReference type="InterPro" id="IPR016166">
    <property type="entry name" value="FAD-bd_PCMH"/>
</dbReference>
<dbReference type="InterPro" id="IPR002346">
    <property type="entry name" value="Mopterin_DH_FAD-bd"/>
</dbReference>
<dbReference type="PANTHER" id="PTHR42659:SF2">
    <property type="entry name" value="XANTHINE DEHYDROGENASE SUBUNIT C-RELATED"/>
    <property type="match status" value="1"/>
</dbReference>
<dbReference type="Gene3D" id="3.30.390.50">
    <property type="entry name" value="CO dehydrogenase flavoprotein, C-terminal domain"/>
    <property type="match status" value="1"/>
</dbReference>
<dbReference type="SUPFAM" id="SSF55447">
    <property type="entry name" value="CO dehydrogenase flavoprotein C-terminal domain-like"/>
    <property type="match status" value="1"/>
</dbReference>
<dbReference type="GO" id="GO:0016491">
    <property type="term" value="F:oxidoreductase activity"/>
    <property type="evidence" value="ECO:0007669"/>
    <property type="project" value="UniProtKB-KW"/>
</dbReference>
<dbReference type="GO" id="GO:0071949">
    <property type="term" value="F:FAD binding"/>
    <property type="evidence" value="ECO:0007669"/>
    <property type="project" value="InterPro"/>
</dbReference>
<dbReference type="SUPFAM" id="SSF56176">
    <property type="entry name" value="FAD-binding/transporter-associated domain-like"/>
    <property type="match status" value="1"/>
</dbReference>
<dbReference type="OrthoDB" id="9793944at2"/>
<reference evidence="6" key="1">
    <citation type="submission" date="2017-04" db="EMBL/GenBank/DDBJ databases">
        <authorList>
            <person name="Varghese N."/>
            <person name="Submissions S."/>
        </authorList>
    </citation>
    <scope>NUCLEOTIDE SEQUENCE [LARGE SCALE GENOMIC DNA]</scope>
    <source>
        <strain evidence="6">LMG 29540</strain>
    </source>
</reference>
<organism evidence="5 6">
    <name type="scientific">Paraburkholderia susongensis</name>
    <dbReference type="NCBI Taxonomy" id="1515439"/>
    <lineage>
        <taxon>Bacteria</taxon>
        <taxon>Pseudomonadati</taxon>
        <taxon>Pseudomonadota</taxon>
        <taxon>Betaproteobacteria</taxon>
        <taxon>Burkholderiales</taxon>
        <taxon>Burkholderiaceae</taxon>
        <taxon>Paraburkholderia</taxon>
    </lineage>
</organism>
<dbReference type="PROSITE" id="PS51387">
    <property type="entry name" value="FAD_PCMH"/>
    <property type="match status" value="1"/>
</dbReference>
<accession>A0A1X7L5C1</accession>
<sequence>MKPAAFSYHRPRTLEDALSLLAQHGFDAKVIAGGQSLAPMMNMRFAQPAHLIDLNALPQLSEVTLAGELLSIGAMTRHHEVATSGTVRAACPLLAEAAATIGHYAIRQRGTLGGSLAHADPAAQMPLIASTLGASIDIVGPAGSRQVPAAEFLISVMTTDLAAEEIIRTVHFPVARPGERHAFEIFSRRHGDFAIAACALTAMLRGNRFSSLRIGLGGVADAPLVLDELAAGFMGAPADAPTLAAIADAVAGAIDPYDQPDISAAYRRDLVKALTARALRRATQSVNTSSN</sequence>
<evidence type="ECO:0000259" key="4">
    <source>
        <dbReference type="PROSITE" id="PS51387"/>
    </source>
</evidence>
<evidence type="ECO:0000313" key="6">
    <source>
        <dbReference type="Proteomes" id="UP000193228"/>
    </source>
</evidence>
<evidence type="ECO:0000256" key="3">
    <source>
        <dbReference type="ARBA" id="ARBA00023002"/>
    </source>
</evidence>
<keyword evidence="3" id="KW-0560">Oxidoreductase</keyword>
<dbReference type="Pfam" id="PF00941">
    <property type="entry name" value="FAD_binding_5"/>
    <property type="match status" value="1"/>
</dbReference>
<dbReference type="InterPro" id="IPR005107">
    <property type="entry name" value="CO_DH_flav_C"/>
</dbReference>
<keyword evidence="6" id="KW-1185">Reference proteome</keyword>
<dbReference type="EMBL" id="FXAT01000005">
    <property type="protein sequence ID" value="SMG48935.1"/>
    <property type="molecule type" value="Genomic_DNA"/>
</dbReference>
<dbReference type="InterPro" id="IPR016169">
    <property type="entry name" value="FAD-bd_PCMH_sub2"/>
</dbReference>
<keyword evidence="1" id="KW-0285">Flavoprotein</keyword>
<dbReference type="PANTHER" id="PTHR42659">
    <property type="entry name" value="XANTHINE DEHYDROGENASE SUBUNIT C-RELATED"/>
    <property type="match status" value="1"/>
</dbReference>
<dbReference type="STRING" id="1515439.SAMN06265784_10552"/>
<evidence type="ECO:0000313" key="5">
    <source>
        <dbReference type="EMBL" id="SMG48935.1"/>
    </source>
</evidence>